<comment type="similarity">
    <text evidence="1 4">Belongs to the fatty acyl-CoA reductase family.</text>
</comment>
<feature type="domain" description="Thioester reductase (TE)" evidence="6">
    <location>
        <begin position="4"/>
        <end position="227"/>
    </location>
</feature>
<dbReference type="Pfam" id="PF03015">
    <property type="entry name" value="Sterile"/>
    <property type="match status" value="1"/>
</dbReference>
<dbReference type="Pfam" id="PF07993">
    <property type="entry name" value="NAD_binding_4"/>
    <property type="match status" value="1"/>
</dbReference>
<dbReference type="InterPro" id="IPR013120">
    <property type="entry name" value="FAR_NAD-bd"/>
</dbReference>
<organism evidence="7 8">
    <name type="scientific">Allacma fusca</name>
    <dbReference type="NCBI Taxonomy" id="39272"/>
    <lineage>
        <taxon>Eukaryota</taxon>
        <taxon>Metazoa</taxon>
        <taxon>Ecdysozoa</taxon>
        <taxon>Arthropoda</taxon>
        <taxon>Hexapoda</taxon>
        <taxon>Collembola</taxon>
        <taxon>Symphypleona</taxon>
        <taxon>Sminthuridae</taxon>
        <taxon>Allacma</taxon>
    </lineage>
</organism>
<keyword evidence="2 4" id="KW-0444">Lipid biosynthesis</keyword>
<comment type="function">
    <text evidence="4">Catalyzes the reduction of fatty acyl-CoA to fatty alcohols.</text>
</comment>
<dbReference type="GO" id="GO:0005777">
    <property type="term" value="C:peroxisome"/>
    <property type="evidence" value="ECO:0007669"/>
    <property type="project" value="TreeGrafter"/>
</dbReference>
<dbReference type="EMBL" id="CAJVCH010194411">
    <property type="protein sequence ID" value="CAG7730440.1"/>
    <property type="molecule type" value="Genomic_DNA"/>
</dbReference>
<dbReference type="OrthoDB" id="429813at2759"/>
<dbReference type="Proteomes" id="UP000708208">
    <property type="component" value="Unassembled WGS sequence"/>
</dbReference>
<evidence type="ECO:0000256" key="2">
    <source>
        <dbReference type="ARBA" id="ARBA00022516"/>
    </source>
</evidence>
<evidence type="ECO:0000259" key="5">
    <source>
        <dbReference type="Pfam" id="PF03015"/>
    </source>
</evidence>
<feature type="domain" description="Fatty acyl-CoA reductase C-terminal" evidence="5">
    <location>
        <begin position="298"/>
        <end position="390"/>
    </location>
</feature>
<accession>A0A8J2K0H4</accession>
<dbReference type="PANTHER" id="PTHR11011">
    <property type="entry name" value="MALE STERILITY PROTEIN 2-RELATED"/>
    <property type="match status" value="1"/>
</dbReference>
<dbReference type="CDD" id="cd09071">
    <property type="entry name" value="FAR_C"/>
    <property type="match status" value="1"/>
</dbReference>
<proteinExistence type="inferred from homology"/>
<sequence>MLESSIFSNIRSEDPDALAKIIPIAGDISFADLGMSEEDQKLLSANVSIVIHSAATVKFDEKLKSSVNTNVCGTQAIIKLCKKMEKLEALIHVSTAYANCDQKQVPESIRPSVLEPEKIIQCVNSLNDETVERITEVLIGNKPNTYTFTKALAENLLEKENGVLPICIVRPSIVTATYKDPLNGWVNNLNGPTGYIAAYGKGVLRTAWGHVEKIGDFIPLDYVVNMIVAAAWDVGTKKSESITVYNCCTGPSNPMFWRDFELWGPTAVKENPFNDILWYPNTMSHHSWFWHKISDICFQYVPAYLMDVLSRCNGQKPKMLKIYRKLNVAMTSFEYFTTREWDFENYNMQALYERMCPQDKILFTLNLKEINWPEYMKIYCLGVRKYILKEHPDTLPAARKHLRRMYWLDKSVKFFCILVLWYGIFRRSGRALRLKALILYILLKISSR</sequence>
<keyword evidence="8" id="KW-1185">Reference proteome</keyword>
<keyword evidence="4" id="KW-0560">Oxidoreductase</keyword>
<dbReference type="GO" id="GO:0080019">
    <property type="term" value="F:alcohol-forming very long-chain fatty acyl-CoA reductase activity"/>
    <property type="evidence" value="ECO:0007669"/>
    <property type="project" value="InterPro"/>
</dbReference>
<dbReference type="EC" id="1.2.1.84" evidence="4"/>
<evidence type="ECO:0000313" key="8">
    <source>
        <dbReference type="Proteomes" id="UP000708208"/>
    </source>
</evidence>
<protein>
    <recommendedName>
        <fullName evidence="4">Fatty acyl-CoA reductase</fullName>
        <ecNumber evidence="4">1.2.1.84</ecNumber>
    </recommendedName>
</protein>
<evidence type="ECO:0000259" key="6">
    <source>
        <dbReference type="Pfam" id="PF07993"/>
    </source>
</evidence>
<dbReference type="InterPro" id="IPR033640">
    <property type="entry name" value="FAR_C"/>
</dbReference>
<dbReference type="InterPro" id="IPR026055">
    <property type="entry name" value="FAR"/>
</dbReference>
<evidence type="ECO:0000313" key="7">
    <source>
        <dbReference type="EMBL" id="CAG7730440.1"/>
    </source>
</evidence>
<dbReference type="CDD" id="cd05236">
    <property type="entry name" value="FAR-N_SDR_e"/>
    <property type="match status" value="1"/>
</dbReference>
<reference evidence="7" key="1">
    <citation type="submission" date="2021-06" db="EMBL/GenBank/DDBJ databases">
        <authorList>
            <person name="Hodson N. C."/>
            <person name="Mongue J. A."/>
            <person name="Jaron S. K."/>
        </authorList>
    </citation>
    <scope>NUCLEOTIDE SEQUENCE</scope>
</reference>
<comment type="caution">
    <text evidence="7">The sequence shown here is derived from an EMBL/GenBank/DDBJ whole genome shotgun (WGS) entry which is preliminary data.</text>
</comment>
<name>A0A8J2K0H4_9HEXA</name>
<evidence type="ECO:0000256" key="3">
    <source>
        <dbReference type="ARBA" id="ARBA00023098"/>
    </source>
</evidence>
<dbReference type="AlphaFoldDB" id="A0A8J2K0H4"/>
<dbReference type="PANTHER" id="PTHR11011:SF45">
    <property type="entry name" value="FATTY ACYL-COA REDUCTASE CG8306-RELATED"/>
    <property type="match status" value="1"/>
</dbReference>
<dbReference type="GO" id="GO:0102965">
    <property type="term" value="F:alcohol-forming long-chain fatty acyl-CoA reductase activity"/>
    <property type="evidence" value="ECO:0007669"/>
    <property type="project" value="UniProtKB-EC"/>
</dbReference>
<evidence type="ECO:0000256" key="1">
    <source>
        <dbReference type="ARBA" id="ARBA00005928"/>
    </source>
</evidence>
<gene>
    <name evidence="7" type="ORF">AFUS01_LOCUS19085</name>
</gene>
<keyword evidence="3 4" id="KW-0443">Lipid metabolism</keyword>
<comment type="catalytic activity">
    <reaction evidence="4">
        <text>a long-chain fatty acyl-CoA + 2 NADPH + 2 H(+) = a long-chain primary fatty alcohol + 2 NADP(+) + CoA</text>
        <dbReference type="Rhea" id="RHEA:52716"/>
        <dbReference type="ChEBI" id="CHEBI:15378"/>
        <dbReference type="ChEBI" id="CHEBI:57287"/>
        <dbReference type="ChEBI" id="CHEBI:57783"/>
        <dbReference type="ChEBI" id="CHEBI:58349"/>
        <dbReference type="ChEBI" id="CHEBI:77396"/>
        <dbReference type="ChEBI" id="CHEBI:83139"/>
        <dbReference type="EC" id="1.2.1.84"/>
    </reaction>
</comment>
<keyword evidence="4" id="KW-0521">NADP</keyword>
<dbReference type="GO" id="GO:0035336">
    <property type="term" value="P:long-chain fatty-acyl-CoA metabolic process"/>
    <property type="evidence" value="ECO:0007669"/>
    <property type="project" value="TreeGrafter"/>
</dbReference>
<evidence type="ECO:0000256" key="4">
    <source>
        <dbReference type="RuleBase" id="RU363097"/>
    </source>
</evidence>